<dbReference type="Gene3D" id="3.30.700.10">
    <property type="entry name" value="Glycoprotein, Type 4 Pilin"/>
    <property type="match status" value="1"/>
</dbReference>
<dbReference type="Gene3D" id="2.60.120.260">
    <property type="entry name" value="Galactose-binding domain-like"/>
    <property type="match status" value="1"/>
</dbReference>
<keyword evidence="3" id="KW-1185">Reference proteome</keyword>
<protein>
    <recommendedName>
        <fullName evidence="4">CBM-cenC domain-containing protein</fullName>
    </recommendedName>
</protein>
<keyword evidence="1" id="KW-0732">Signal</keyword>
<proteinExistence type="predicted"/>
<organism evidence="2 3">
    <name type="scientific">Microbacterium candidum</name>
    <dbReference type="NCBI Taxonomy" id="3041922"/>
    <lineage>
        <taxon>Bacteria</taxon>
        <taxon>Bacillati</taxon>
        <taxon>Actinomycetota</taxon>
        <taxon>Actinomycetes</taxon>
        <taxon>Micrococcales</taxon>
        <taxon>Microbacteriaceae</taxon>
        <taxon>Microbacterium</taxon>
    </lineage>
</organism>
<sequence length="298" mass="30114">MVIVIAILAAITLVAFNNVTNRAKASAAASAAEQAAKKVMVYMTTNADQAPADLATAGVPDQAGTTYQYSINASASPQTYCITATTNNVSYFVNNTTQTSPIAGACPGHGANGVVPITNYFTNPSAELNTTAWVPSRGTAVWDSTTAAQGAASVKYTADGTAGGNYLSLTSTTGDIAGQTVNVGISLKSAGSADPIRARIYFRSASNAILGSTDGSVFTSNGSTWTRAIASGTAPAGTTNIVVYALFSNALAAGTVTWFDAFMVSLGSGGVPNYADGQSAGWIWNGTPNNSTSTGPAL</sequence>
<dbReference type="InterPro" id="IPR045584">
    <property type="entry name" value="Pilin-like"/>
</dbReference>
<dbReference type="SUPFAM" id="SSF54523">
    <property type="entry name" value="Pili subunits"/>
    <property type="match status" value="1"/>
</dbReference>
<feature type="chain" id="PRO_5046941905" description="CBM-cenC domain-containing protein" evidence="1">
    <location>
        <begin position="18"/>
        <end position="298"/>
    </location>
</feature>
<evidence type="ECO:0000256" key="1">
    <source>
        <dbReference type="SAM" id="SignalP"/>
    </source>
</evidence>
<gene>
    <name evidence="2" type="ORF">QSV35_12170</name>
</gene>
<dbReference type="EMBL" id="JASXSZ010000003">
    <property type="protein sequence ID" value="MDL9980089.1"/>
    <property type="molecule type" value="Genomic_DNA"/>
</dbReference>
<evidence type="ECO:0008006" key="4">
    <source>
        <dbReference type="Google" id="ProtNLM"/>
    </source>
</evidence>
<accession>A0ABT7N062</accession>
<evidence type="ECO:0000313" key="3">
    <source>
        <dbReference type="Proteomes" id="UP001235064"/>
    </source>
</evidence>
<reference evidence="2 3" key="1">
    <citation type="submission" date="2023-06" db="EMBL/GenBank/DDBJ databases">
        <title>Microbacterium sp. nov., isolated from a waste landfill.</title>
        <authorList>
            <person name="Wen W."/>
        </authorList>
    </citation>
    <scope>NUCLEOTIDE SEQUENCE [LARGE SCALE GENOMIC DNA]</scope>
    <source>
        <strain evidence="2 3">ASV49</strain>
    </source>
</reference>
<comment type="caution">
    <text evidence="2">The sequence shown here is derived from an EMBL/GenBank/DDBJ whole genome shotgun (WGS) entry which is preliminary data.</text>
</comment>
<feature type="signal peptide" evidence="1">
    <location>
        <begin position="1"/>
        <end position="17"/>
    </location>
</feature>
<name>A0ABT7N062_9MICO</name>
<dbReference type="Proteomes" id="UP001235064">
    <property type="component" value="Unassembled WGS sequence"/>
</dbReference>
<evidence type="ECO:0000313" key="2">
    <source>
        <dbReference type="EMBL" id="MDL9980089.1"/>
    </source>
</evidence>